<dbReference type="Pfam" id="PF00171">
    <property type="entry name" value="Aldedh"/>
    <property type="match status" value="1"/>
</dbReference>
<evidence type="ECO:0000256" key="3">
    <source>
        <dbReference type="ARBA" id="ARBA00023027"/>
    </source>
</evidence>
<sequence length="116" mass="13210">MGAARLEDALAYINQRPRPLALYYFGYDRAEQRHVLARTHSGGACLNDTLLHVAQDDLPFGGIGPSGMGHYHGREGFLAFSQAKGVFVRQRFNATRLIYPPYGRRLQRLVYRLFVR</sequence>
<dbReference type="PANTHER" id="PTHR43570:SF20">
    <property type="entry name" value="ALDEHYDE DEHYDROGENASE ALDX-RELATED"/>
    <property type="match status" value="1"/>
</dbReference>
<comment type="similarity">
    <text evidence="1">Belongs to the aldehyde dehydrogenase family.</text>
</comment>
<evidence type="ECO:0000259" key="4">
    <source>
        <dbReference type="Pfam" id="PF00171"/>
    </source>
</evidence>
<dbReference type="PATRIC" id="fig|1437824.5.peg.3589"/>
<dbReference type="InterPro" id="IPR016162">
    <property type="entry name" value="Ald_DH_N"/>
</dbReference>
<reference evidence="5 6" key="1">
    <citation type="journal article" date="2014" name="BMC Microbiol.">
        <title>The oxygen-independent metabolism of cyclic monoterpenes in Castellaniella defragrans 65Phen.</title>
        <authorList>
            <person name="Petasch J."/>
            <person name="Disch E.M."/>
            <person name="Markert S."/>
            <person name="Becher D."/>
            <person name="Schweder T."/>
            <person name="Huttel B."/>
            <person name="Reinhardt R."/>
            <person name="Harder J."/>
        </authorList>
    </citation>
    <scope>NUCLEOTIDE SEQUENCE [LARGE SCALE GENOMIC DNA]</scope>
    <source>
        <strain evidence="5">65Phen</strain>
    </source>
</reference>
<dbReference type="SUPFAM" id="SSF53720">
    <property type="entry name" value="ALDH-like"/>
    <property type="match status" value="1"/>
</dbReference>
<dbReference type="HOGENOM" id="CLU_005391_3_5_4"/>
<dbReference type="InterPro" id="IPR012394">
    <property type="entry name" value="Aldehyde_DH_NAD(P)"/>
</dbReference>
<evidence type="ECO:0000313" key="5">
    <source>
        <dbReference type="EMBL" id="CDM26069.1"/>
    </source>
</evidence>
<evidence type="ECO:0000256" key="1">
    <source>
        <dbReference type="ARBA" id="ARBA00009986"/>
    </source>
</evidence>
<dbReference type="eggNOG" id="COG1012">
    <property type="taxonomic scope" value="Bacteria"/>
</dbReference>
<evidence type="ECO:0000256" key="2">
    <source>
        <dbReference type="ARBA" id="ARBA00023002"/>
    </source>
</evidence>
<gene>
    <name evidence="5" type="ORF">BN940_18196</name>
</gene>
<organism evidence="5 6">
    <name type="scientific">Castellaniella defragrans (strain DSM 12143 / CCUG 39792 / 65Phen)</name>
    <name type="common">Alcaligenes defragrans</name>
    <dbReference type="NCBI Taxonomy" id="1437824"/>
    <lineage>
        <taxon>Bacteria</taxon>
        <taxon>Pseudomonadati</taxon>
        <taxon>Pseudomonadota</taxon>
        <taxon>Betaproteobacteria</taxon>
        <taxon>Burkholderiales</taxon>
        <taxon>Alcaligenaceae</taxon>
        <taxon>Castellaniella</taxon>
    </lineage>
</organism>
<keyword evidence="2 5" id="KW-0560">Oxidoreductase</keyword>
<dbReference type="InterPro" id="IPR016161">
    <property type="entry name" value="Ald_DH/histidinol_DH"/>
</dbReference>
<protein>
    <submittedName>
        <fullName evidence="5">Aldehyde dehydrogenase</fullName>
        <ecNumber evidence="5">1.2.1.3</ecNumber>
    </submittedName>
</protein>
<name>W8X275_CASD6</name>
<dbReference type="EMBL" id="HG916765">
    <property type="protein sequence ID" value="CDM26069.1"/>
    <property type="molecule type" value="Genomic_DNA"/>
</dbReference>
<dbReference type="GO" id="GO:0005737">
    <property type="term" value="C:cytoplasm"/>
    <property type="evidence" value="ECO:0007669"/>
    <property type="project" value="TreeGrafter"/>
</dbReference>
<dbReference type="Gene3D" id="3.40.309.10">
    <property type="entry name" value="Aldehyde Dehydrogenase, Chain A, domain 2"/>
    <property type="match status" value="1"/>
</dbReference>
<dbReference type="EC" id="1.2.1.3" evidence="5"/>
<dbReference type="InterPro" id="IPR015590">
    <property type="entry name" value="Aldehyde_DH_dom"/>
</dbReference>
<dbReference type="KEGG" id="cdn:BN940_18196"/>
<accession>W8X275</accession>
<dbReference type="Gene3D" id="3.40.605.10">
    <property type="entry name" value="Aldehyde Dehydrogenase, Chain A, domain 1"/>
    <property type="match status" value="1"/>
</dbReference>
<dbReference type="PANTHER" id="PTHR43570">
    <property type="entry name" value="ALDEHYDE DEHYDROGENASE"/>
    <property type="match status" value="1"/>
</dbReference>
<proteinExistence type="inferred from homology"/>
<dbReference type="InterPro" id="IPR016163">
    <property type="entry name" value="Ald_DH_C"/>
</dbReference>
<keyword evidence="6" id="KW-1185">Reference proteome</keyword>
<dbReference type="GO" id="GO:0006081">
    <property type="term" value="P:aldehyde metabolic process"/>
    <property type="evidence" value="ECO:0007669"/>
    <property type="project" value="InterPro"/>
</dbReference>
<dbReference type="GO" id="GO:0004029">
    <property type="term" value="F:aldehyde dehydrogenase (NAD+) activity"/>
    <property type="evidence" value="ECO:0007669"/>
    <property type="project" value="UniProtKB-EC"/>
</dbReference>
<dbReference type="Proteomes" id="UP000019805">
    <property type="component" value="Chromosome"/>
</dbReference>
<dbReference type="AlphaFoldDB" id="W8X275"/>
<dbReference type="STRING" id="1437824.BN940_18196"/>
<evidence type="ECO:0000313" key="6">
    <source>
        <dbReference type="Proteomes" id="UP000019805"/>
    </source>
</evidence>
<feature type="domain" description="Aldehyde dehydrogenase" evidence="4">
    <location>
        <begin position="5"/>
        <end position="85"/>
    </location>
</feature>
<keyword evidence="3" id="KW-0520">NAD</keyword>